<evidence type="ECO:0000256" key="5">
    <source>
        <dbReference type="ARBA" id="ARBA00022741"/>
    </source>
</evidence>
<evidence type="ECO:0000256" key="4">
    <source>
        <dbReference type="ARBA" id="ARBA00022679"/>
    </source>
</evidence>
<feature type="domain" description="Protein kinase" evidence="12">
    <location>
        <begin position="84"/>
        <end position="381"/>
    </location>
</feature>
<evidence type="ECO:0000313" key="18">
    <source>
        <dbReference type="Proteomes" id="UP000323011"/>
    </source>
</evidence>
<dbReference type="EMBL" id="VLTO01000001">
    <property type="protein sequence ID" value="KAA0178263.1"/>
    <property type="molecule type" value="Genomic_DNA"/>
</dbReference>
<dbReference type="Proteomes" id="UP000325113">
    <property type="component" value="Unassembled WGS sequence"/>
</dbReference>
<dbReference type="PANTHER" id="PTHR22988">
    <property type="entry name" value="MYOTONIC DYSTROPHY S/T KINASE-RELATED"/>
    <property type="match status" value="1"/>
</dbReference>
<dbReference type="Gene3D" id="3.30.200.20">
    <property type="entry name" value="Phosphorylase Kinase, domain 1"/>
    <property type="match status" value="1"/>
</dbReference>
<dbReference type="FunFam" id="1.10.510.10:FF:000024">
    <property type="entry name" value="Probable serine/threonine-protein kinase cot-1"/>
    <property type="match status" value="1"/>
</dbReference>
<gene>
    <name evidence="16" type="ORF">FNF27_00116</name>
    <name evidence="15" type="ORF">FNF28_02455</name>
    <name evidence="13" type="ORF">FNF29_03431</name>
    <name evidence="14" type="ORF">FNF31_02490</name>
</gene>
<dbReference type="EMBL" id="VLTM01000018">
    <property type="protein sequence ID" value="KAA0164254.1"/>
    <property type="molecule type" value="Genomic_DNA"/>
</dbReference>
<evidence type="ECO:0000259" key="12">
    <source>
        <dbReference type="PROSITE" id="PS50011"/>
    </source>
</evidence>
<feature type="compositionally biased region" description="Low complexity" evidence="11">
    <location>
        <begin position="442"/>
        <end position="462"/>
    </location>
</feature>
<evidence type="ECO:0000256" key="8">
    <source>
        <dbReference type="ARBA" id="ARBA00047899"/>
    </source>
</evidence>
<dbReference type="PROSITE" id="PS00108">
    <property type="entry name" value="PROTEIN_KINASE_ST"/>
    <property type="match status" value="1"/>
</dbReference>
<evidence type="ECO:0000256" key="1">
    <source>
        <dbReference type="ARBA" id="ARBA00012513"/>
    </source>
</evidence>
<evidence type="ECO:0000256" key="2">
    <source>
        <dbReference type="ARBA" id="ARBA00022527"/>
    </source>
</evidence>
<dbReference type="GO" id="GO:0004674">
    <property type="term" value="F:protein serine/threonine kinase activity"/>
    <property type="evidence" value="ECO:0007669"/>
    <property type="project" value="UniProtKB-KW"/>
</dbReference>
<keyword evidence="2" id="KW-0723">Serine/threonine-protein kinase</keyword>
<organism evidence="16 17">
    <name type="scientific">Cafeteria roenbergensis</name>
    <name type="common">Marine flagellate</name>
    <dbReference type="NCBI Taxonomy" id="33653"/>
    <lineage>
        <taxon>Eukaryota</taxon>
        <taxon>Sar</taxon>
        <taxon>Stramenopiles</taxon>
        <taxon>Bigyra</taxon>
        <taxon>Opalozoa</taxon>
        <taxon>Bicosoecida</taxon>
        <taxon>Cafeteriaceae</taxon>
        <taxon>Cafeteria</taxon>
    </lineage>
</organism>
<feature type="binding site" evidence="10">
    <location>
        <position position="119"/>
    </location>
    <ligand>
        <name>ATP</name>
        <dbReference type="ChEBI" id="CHEBI:30616"/>
    </ligand>
</feature>
<keyword evidence="4" id="KW-0808">Transferase</keyword>
<dbReference type="OMA" id="ILSWKHH"/>
<proteinExistence type="predicted"/>
<dbReference type="SUPFAM" id="SSF56112">
    <property type="entry name" value="Protein kinase-like (PK-like)"/>
    <property type="match status" value="1"/>
</dbReference>
<dbReference type="OrthoDB" id="3638488at2759"/>
<evidence type="ECO:0000313" key="16">
    <source>
        <dbReference type="EMBL" id="KAA0178263.1"/>
    </source>
</evidence>
<dbReference type="EC" id="2.7.11.1" evidence="1"/>
<dbReference type="SMART" id="SM00220">
    <property type="entry name" value="S_TKc"/>
    <property type="match status" value="1"/>
</dbReference>
<evidence type="ECO:0000256" key="7">
    <source>
        <dbReference type="ARBA" id="ARBA00022840"/>
    </source>
</evidence>
<dbReference type="InterPro" id="IPR000719">
    <property type="entry name" value="Prot_kinase_dom"/>
</dbReference>
<keyword evidence="7 10" id="KW-0067">ATP-binding</keyword>
<reference evidence="17 18" key="1">
    <citation type="submission" date="2019-07" db="EMBL/GenBank/DDBJ databases">
        <title>Genomes of Cafeteria roenbergensis.</title>
        <authorList>
            <person name="Fischer M.G."/>
            <person name="Hackl T."/>
            <person name="Roman M."/>
        </authorList>
    </citation>
    <scope>NUCLEOTIDE SEQUENCE [LARGE SCALE GENOMIC DNA]</scope>
    <source>
        <strain evidence="13 18">BVI</strain>
        <strain evidence="14 20">Cflag</strain>
        <strain evidence="16 17">E4-10P</strain>
        <strain evidence="15 19">RCC970-E3</strain>
    </source>
</reference>
<dbReference type="Proteomes" id="UP000323011">
    <property type="component" value="Unassembled WGS sequence"/>
</dbReference>
<keyword evidence="3" id="KW-0597">Phosphoprotein</keyword>
<evidence type="ECO:0000256" key="10">
    <source>
        <dbReference type="PROSITE-ProRule" id="PRU10141"/>
    </source>
</evidence>
<feature type="compositionally biased region" description="Low complexity" evidence="11">
    <location>
        <begin position="490"/>
        <end position="510"/>
    </location>
</feature>
<dbReference type="InterPro" id="IPR008271">
    <property type="entry name" value="Ser/Thr_kinase_AS"/>
</dbReference>
<feature type="region of interest" description="Disordered" evidence="11">
    <location>
        <begin position="442"/>
        <end position="510"/>
    </location>
</feature>
<dbReference type="PROSITE" id="PS00107">
    <property type="entry name" value="PROTEIN_KINASE_ATP"/>
    <property type="match status" value="1"/>
</dbReference>
<sequence length="510" mass="55000">MADASPDSAPASTKQAALLEALERRITGHEARVAAKKERTEALSAALTSSDLSAEEREAMMREHAEMEKVFSRRYRRRFSRADFESLAIVGKGHFGEVHVVRARPSAGEDVAGMIYALKVMRKDHVKSTHKLSTAKAERDVLAEAYDRWVVGLHFAFQDAENLYLVMDYMAGGDLMGLLIAKDTFPEAATRIFAAEMVMAVGSVHAMGYIHRDVKPDNILIDEHGHLKLADLGLATKIDDGDALVAAADAEAKGGSDLGHAEPAAATKAGHRSRRMAFTVCGTCDYMAPEVLLRRGYDKTADWWAVGAIIFECVFGYAPFWAENAEGTARKIVHWRHYLRLPAPSAHLSAECLDFMARLLNKADRRLGRMGTDEVKAHPWFAGIDWKTLGHGDGPYVSAPVAAAASAMQALKTMPATDPGFTDAVKSLTVSFEEARVVPGDAAAAPAKPAAKPAEARSAASSGVTEKVVGYTFSRQGEEMKPPRKRETKASAMLAKSRAAASAKSGSGST</sequence>
<name>A0A5A8EJW7_CAFRO</name>
<keyword evidence="6" id="KW-0418">Kinase</keyword>
<comment type="caution">
    <text evidence="16">The sequence shown here is derived from an EMBL/GenBank/DDBJ whole genome shotgun (WGS) entry which is preliminary data.</text>
</comment>
<dbReference type="Proteomes" id="UP000324907">
    <property type="component" value="Unassembled WGS sequence"/>
</dbReference>
<keyword evidence="18" id="KW-1185">Reference proteome</keyword>
<keyword evidence="5 10" id="KW-0547">Nucleotide-binding</keyword>
<protein>
    <recommendedName>
        <fullName evidence="1">non-specific serine/threonine protein kinase</fullName>
        <ecNumber evidence="1">2.7.11.1</ecNumber>
    </recommendedName>
</protein>
<dbReference type="GO" id="GO:0005524">
    <property type="term" value="F:ATP binding"/>
    <property type="evidence" value="ECO:0007669"/>
    <property type="project" value="UniProtKB-UniRule"/>
</dbReference>
<evidence type="ECO:0000313" key="20">
    <source>
        <dbReference type="Proteomes" id="UP000325113"/>
    </source>
</evidence>
<evidence type="ECO:0000313" key="17">
    <source>
        <dbReference type="Proteomes" id="UP000322899"/>
    </source>
</evidence>
<dbReference type="Proteomes" id="UP000322899">
    <property type="component" value="Unassembled WGS sequence"/>
</dbReference>
<evidence type="ECO:0000256" key="11">
    <source>
        <dbReference type="SAM" id="MobiDB-lite"/>
    </source>
</evidence>
<dbReference type="InterPro" id="IPR017441">
    <property type="entry name" value="Protein_kinase_ATP_BS"/>
</dbReference>
<comment type="catalytic activity">
    <reaction evidence="9">
        <text>L-seryl-[protein] + ATP = O-phospho-L-seryl-[protein] + ADP + H(+)</text>
        <dbReference type="Rhea" id="RHEA:17989"/>
        <dbReference type="Rhea" id="RHEA-COMP:9863"/>
        <dbReference type="Rhea" id="RHEA-COMP:11604"/>
        <dbReference type="ChEBI" id="CHEBI:15378"/>
        <dbReference type="ChEBI" id="CHEBI:29999"/>
        <dbReference type="ChEBI" id="CHEBI:30616"/>
        <dbReference type="ChEBI" id="CHEBI:83421"/>
        <dbReference type="ChEBI" id="CHEBI:456216"/>
        <dbReference type="EC" id="2.7.11.1"/>
    </reaction>
</comment>
<dbReference type="AlphaFoldDB" id="A0A5A8EJW7"/>
<accession>A0A5A8EJW7</accession>
<dbReference type="InterPro" id="IPR050839">
    <property type="entry name" value="Rho-assoc_Ser/Thr_Kinase"/>
</dbReference>
<evidence type="ECO:0000256" key="6">
    <source>
        <dbReference type="ARBA" id="ARBA00022777"/>
    </source>
</evidence>
<comment type="catalytic activity">
    <reaction evidence="8">
        <text>L-threonyl-[protein] + ATP = O-phospho-L-threonyl-[protein] + ADP + H(+)</text>
        <dbReference type="Rhea" id="RHEA:46608"/>
        <dbReference type="Rhea" id="RHEA-COMP:11060"/>
        <dbReference type="Rhea" id="RHEA-COMP:11605"/>
        <dbReference type="ChEBI" id="CHEBI:15378"/>
        <dbReference type="ChEBI" id="CHEBI:30013"/>
        <dbReference type="ChEBI" id="CHEBI:30616"/>
        <dbReference type="ChEBI" id="CHEBI:61977"/>
        <dbReference type="ChEBI" id="CHEBI:456216"/>
        <dbReference type="EC" id="2.7.11.1"/>
    </reaction>
</comment>
<evidence type="ECO:0000256" key="3">
    <source>
        <dbReference type="ARBA" id="ARBA00022553"/>
    </source>
</evidence>
<evidence type="ECO:0000256" key="9">
    <source>
        <dbReference type="ARBA" id="ARBA00048679"/>
    </source>
</evidence>
<evidence type="ECO:0000313" key="14">
    <source>
        <dbReference type="EMBL" id="KAA0164254.1"/>
    </source>
</evidence>
<dbReference type="EMBL" id="VLTL01000027">
    <property type="protein sequence ID" value="KAA0168718.1"/>
    <property type="molecule type" value="Genomic_DNA"/>
</dbReference>
<dbReference type="PROSITE" id="PS50011">
    <property type="entry name" value="PROTEIN_KINASE_DOM"/>
    <property type="match status" value="1"/>
</dbReference>
<dbReference type="Pfam" id="PF00069">
    <property type="entry name" value="Pkinase"/>
    <property type="match status" value="1"/>
</dbReference>
<dbReference type="EMBL" id="VLTN01000018">
    <property type="protein sequence ID" value="KAA0152907.1"/>
    <property type="molecule type" value="Genomic_DNA"/>
</dbReference>
<evidence type="ECO:0000313" key="13">
    <source>
        <dbReference type="EMBL" id="KAA0152907.1"/>
    </source>
</evidence>
<dbReference type="Gene3D" id="1.10.510.10">
    <property type="entry name" value="Transferase(Phosphotransferase) domain 1"/>
    <property type="match status" value="1"/>
</dbReference>
<dbReference type="GO" id="GO:0007010">
    <property type="term" value="P:cytoskeleton organization"/>
    <property type="evidence" value="ECO:0007669"/>
    <property type="project" value="UniProtKB-ARBA"/>
</dbReference>
<dbReference type="PANTHER" id="PTHR22988:SF76">
    <property type="entry name" value="CHROMOSOME UNDETERMINED SCAFFOLD_135, WHOLE GENOME SHOTGUN SEQUENCE"/>
    <property type="match status" value="1"/>
</dbReference>
<evidence type="ECO:0000313" key="15">
    <source>
        <dbReference type="EMBL" id="KAA0168718.1"/>
    </source>
</evidence>
<dbReference type="InterPro" id="IPR011009">
    <property type="entry name" value="Kinase-like_dom_sf"/>
</dbReference>
<evidence type="ECO:0000313" key="19">
    <source>
        <dbReference type="Proteomes" id="UP000324907"/>
    </source>
</evidence>